<dbReference type="Gene3D" id="3.30.70.1520">
    <property type="entry name" value="Heterotetrameric sarcosine oxidase"/>
    <property type="match status" value="1"/>
</dbReference>
<reference evidence="2" key="1">
    <citation type="journal article" date="2019" name="Int. J. Syst. Evol. Microbiol.">
        <title>The Global Catalogue of Microorganisms (GCM) 10K type strain sequencing project: providing services to taxonomists for standard genome sequencing and annotation.</title>
        <authorList>
            <consortium name="The Broad Institute Genomics Platform"/>
            <consortium name="The Broad Institute Genome Sequencing Center for Infectious Disease"/>
            <person name="Wu L."/>
            <person name="Ma J."/>
        </authorList>
    </citation>
    <scope>NUCLEOTIDE SEQUENCE [LARGE SCALE GENOMIC DNA]</scope>
    <source>
        <strain evidence="2">CECT 7698</strain>
    </source>
</reference>
<dbReference type="Proteomes" id="UP001595579">
    <property type="component" value="Unassembled WGS sequence"/>
</dbReference>
<evidence type="ECO:0000313" key="1">
    <source>
        <dbReference type="EMBL" id="MFC3283075.1"/>
    </source>
</evidence>
<evidence type="ECO:0000313" key="2">
    <source>
        <dbReference type="Proteomes" id="UP001595579"/>
    </source>
</evidence>
<protein>
    <submittedName>
        <fullName evidence="1">Sarcosine oxidase subunit gamma family protein</fullName>
    </submittedName>
</protein>
<proteinExistence type="predicted"/>
<accession>A0ABV7LMZ0</accession>
<dbReference type="Pfam" id="PF04268">
    <property type="entry name" value="SoxG"/>
    <property type="match status" value="1"/>
</dbReference>
<name>A0ABV7LMZ0_9GAMM</name>
<keyword evidence="2" id="KW-1185">Reference proteome</keyword>
<sequence>MPNSVAQNIKTFDTHPEISVAVESPLAYSYQRSKAPTPASDGRRGAVLRERPLLGHLILRGGTIVLDEALREELGITLPGQPQGLALDASGERSIQWLSPDEWLVIVPAGEEFELENRLRARLGDAH</sequence>
<dbReference type="EMBL" id="JBHRUG010000013">
    <property type="protein sequence ID" value="MFC3283075.1"/>
    <property type="molecule type" value="Genomic_DNA"/>
</dbReference>
<feature type="non-terminal residue" evidence="1">
    <location>
        <position position="127"/>
    </location>
</feature>
<organism evidence="1 2">
    <name type="scientific">Litchfieldella rifensis</name>
    <dbReference type="NCBI Taxonomy" id="762643"/>
    <lineage>
        <taxon>Bacteria</taxon>
        <taxon>Pseudomonadati</taxon>
        <taxon>Pseudomonadota</taxon>
        <taxon>Gammaproteobacteria</taxon>
        <taxon>Oceanospirillales</taxon>
        <taxon>Halomonadaceae</taxon>
        <taxon>Litchfieldella</taxon>
    </lineage>
</organism>
<dbReference type="RefSeq" id="WP_386772256.1">
    <property type="nucleotide sequence ID" value="NZ_JBHRUG010000013.1"/>
</dbReference>
<gene>
    <name evidence="1" type="ORF">ACFOEV_05555</name>
</gene>
<comment type="caution">
    <text evidence="1">The sequence shown here is derived from an EMBL/GenBank/DDBJ whole genome shotgun (WGS) entry which is preliminary data.</text>
</comment>
<dbReference type="InterPro" id="IPR007375">
    <property type="entry name" value="SoxG"/>
</dbReference>